<dbReference type="InterPro" id="IPR047589">
    <property type="entry name" value="DUF11_rpt"/>
</dbReference>
<accession>A0ABW5ZR17</accession>
<dbReference type="Pfam" id="PF01345">
    <property type="entry name" value="DUF11"/>
    <property type="match status" value="1"/>
</dbReference>
<feature type="signal peptide" evidence="2">
    <location>
        <begin position="1"/>
        <end position="30"/>
    </location>
</feature>
<evidence type="ECO:0000313" key="5">
    <source>
        <dbReference type="EMBL" id="MFD2915448.1"/>
    </source>
</evidence>
<dbReference type="NCBIfam" id="TIGR04131">
    <property type="entry name" value="Bac_Flav_CTERM"/>
    <property type="match status" value="1"/>
</dbReference>
<feature type="region of interest" description="Disordered" evidence="1">
    <location>
        <begin position="2348"/>
        <end position="2385"/>
    </location>
</feature>
<dbReference type="Gene3D" id="4.10.1080.10">
    <property type="entry name" value="TSP type-3 repeat"/>
    <property type="match status" value="1"/>
</dbReference>
<dbReference type="PANTHER" id="PTHR34819">
    <property type="entry name" value="LARGE CYSTEINE-RICH PERIPLASMIC PROTEIN OMCB"/>
    <property type="match status" value="1"/>
</dbReference>
<gene>
    <name evidence="5" type="ORF">ACFS29_07355</name>
</gene>
<feature type="domain" description="DUF11" evidence="3">
    <location>
        <begin position="2392"/>
        <end position="2505"/>
    </location>
</feature>
<comment type="caution">
    <text evidence="5">The sequence shown here is derived from an EMBL/GenBank/DDBJ whole genome shotgun (WGS) entry which is preliminary data.</text>
</comment>
<protein>
    <submittedName>
        <fullName evidence="5">Gliding motility-associated C-terminal domain-containing protein</fullName>
    </submittedName>
</protein>
<feature type="region of interest" description="Disordered" evidence="1">
    <location>
        <begin position="641"/>
        <end position="724"/>
    </location>
</feature>
<feature type="region of interest" description="Disordered" evidence="1">
    <location>
        <begin position="1124"/>
        <end position="1168"/>
    </location>
</feature>
<feature type="region of interest" description="Disordered" evidence="1">
    <location>
        <begin position="604"/>
        <end position="626"/>
    </location>
</feature>
<evidence type="ECO:0000256" key="1">
    <source>
        <dbReference type="SAM" id="MobiDB-lite"/>
    </source>
</evidence>
<feature type="domain" description="DUF7507" evidence="4">
    <location>
        <begin position="1613"/>
        <end position="1731"/>
    </location>
</feature>
<feature type="domain" description="DUF7507" evidence="4">
    <location>
        <begin position="1319"/>
        <end position="1436"/>
    </location>
</feature>
<name>A0ABW5ZR17_9FLAO</name>
<organism evidence="5 6">
    <name type="scientific">Psychroserpens luteus</name>
    <dbReference type="NCBI Taxonomy" id="1434066"/>
    <lineage>
        <taxon>Bacteria</taxon>
        <taxon>Pseudomonadati</taxon>
        <taxon>Bacteroidota</taxon>
        <taxon>Flavobacteriia</taxon>
        <taxon>Flavobacteriales</taxon>
        <taxon>Flavobacteriaceae</taxon>
        <taxon>Psychroserpens</taxon>
    </lineage>
</organism>
<feature type="region of interest" description="Disordered" evidence="1">
    <location>
        <begin position="1862"/>
        <end position="1960"/>
    </location>
</feature>
<dbReference type="InterPro" id="IPR051172">
    <property type="entry name" value="Chlamydia_OmcB"/>
</dbReference>
<feature type="domain" description="DUF7507" evidence="4">
    <location>
        <begin position="1762"/>
        <end position="1879"/>
    </location>
</feature>
<feature type="compositionally biased region" description="Acidic residues" evidence="1">
    <location>
        <begin position="1575"/>
        <end position="1606"/>
    </location>
</feature>
<evidence type="ECO:0000313" key="6">
    <source>
        <dbReference type="Proteomes" id="UP001597548"/>
    </source>
</evidence>
<feature type="region of interest" description="Disordered" evidence="1">
    <location>
        <begin position="308"/>
        <end position="403"/>
    </location>
</feature>
<dbReference type="EMBL" id="JBHUOS010000005">
    <property type="protein sequence ID" value="MFD2915448.1"/>
    <property type="molecule type" value="Genomic_DNA"/>
</dbReference>
<sequence>MKISTRFSIKKITFFILLFFLFFVSQITYAQCIGPVGDCDNDGVLDINDFDDDNDGILDTNEDECNLADYSDGGTRGFGQNLNFSTDVIMDLLDYNPVIDFVSAQGGAWDTYDYEDNFTSVDGSTGNQGIWLVDTGVPALTPSVVTLNFGAPLQHSLRFEVGDLDSSGEQVTFITDNGSDVSFSNLQSLVVSPGTNIIQTTVFTGPDIDHDNNSGSALVHIEAGVTSVQLSMTVASSGSIGVSLYNGCTPNDTDDDGTPDYLDTDSDNDGCPDALEADGGFTYIDLEVNGSFVNVVDVNGIPQVGGLSAQQNDISSQDSNFSGPECDDDRDGVQNSADVCNGFDDTADADGDLVPDACDDDDDNDGLLDTDENGSITNTPPACGSESSLNFSSIPTEESGDGNSATFLQGEVFRIASVLPNVDAIVTIQNIQNCTIGALDDNTGNTASFTPLTDYQNLLIGDVAYVEYNFSFVSSIDGTPSQIAEFFVNFNDIDGNTSLQEKNWTQYPQSYTAENPTTLTFNDEGGWFIATSGTINFTGSTNAVPEVNFSGRFVNLSSFNFRVGAQITETPIVFTQRRSNLEFSCISNYTNPETTELDYDEDGIPNSLDNDSDNDGCPDAIEGDGGFTFNDLDADGSLGDVVTNNGNGVPDVVAATGQNDLSSQNSDAGGPECDDDNDGVSNNADICNGFDDNADADGDTIPDGCDEDDDNDGILDVDENGPPTNTQPACGEEFSLDFSAIPTEESGDGNSATFLQGEVFRFASVLPNVDAIITIQDIQNCVIGALDDNTENAASFTPLTNYQGLSTNDIAYVEYHFDFVSSIDGTPFEVPEFFVNFNDIDGNTSLQEKIWTQYPQSYTIENPTSLTFNDEGGWFIATSGLTNFTGSTNAVPVINFSGRFVNLSSLNVRVGAQITENLIGLVQRTNDLEFSCISNYTNPETTELDYDEDGIPNSLDTDSDNDGCPDAIEADGGFTLADLDADDSLGDVVTNNGNGVPDVVATTGQNNVSAYDETVISPECPSPSILAEKSATITDNGDGVLGVGDTISYTITVENTGNTILDGVTITDTLTDVDGNVLTLTTGPTFDSADLGSSEGILLIDETATYFASYVITQDDVDAGGVSNTILASGDSPDGTTVTDDSDDPNDTDNVDPDNDGDPDDPTDTLINEDPSIIAEKSASITDDGDGVLGAGDTINYTITVENTGNVTLDGVTIIDTLTDADGNVLTLTTGPTFDSADQGSAEGILLVDETATYFATYVITQNDVDAGGVSNTVLASGNSPDDTTVTDDSDDPNDTDNVDPDNDGDPDDPTDTLINEDPSIIAEKSATITDNGDGILEAGDTINYTITLENTGNVTLDGVTITDTLTNFDGTVLTLTSGPTFSGSDQGSAEGILLVDETATYLATYLITTIDVNTGGISNTVLASGDSPDDTIVTDDSDDPNDTENVDPDNDGDPDDPTDTLFESPSILGEKIATITDNGDGVLGSGDTINYIITAENTGNVTLDGVTITDTLTDLDGNVLTLTTGPTFDSADSGSLEGVLLVGETATYLATYVITQDDVDAGGVSNTVLASGDSPDDTTVTDDSDDPNDTDNVDPDNDGDPDDPTDTLITESPSILAEKSATITDNGDGVLGAGDTINYIITVENTGNVTLDGVIITDALTDLDGNVLTLTTGPTFDSADSGSLEGILLVGETATYFATYVITQEDVDTGGVSNTVLASGDSPDDTTVTDDSDDPNDTENIDPDNDGDPDDPTDTIINEDPRILAEKSASVTDNGNGVLGIGDTIVYTIVISNTGNVPLDGVDILDTLTNFDGTELALTTGPTFDSADAGSIEGVLLVGETATYLATYVITQDDVDAGGVSNTVLASGDSPDDTNVDDVSDDPNDPDNVDPDNDGDPDDPTDIVINSDPCTEGAIAGTVTENDSDGDGINDICDLDDDNDGISDIDEQGTTTSGQPSCGNQTIFDFSELPTEEIGDGDVTTFLEGEVFRFANVTTGTDALITITESVNVFISVLDDNTTEPTFFKPRSSIANLNVGQEAFVEYNILFVQNGTTTPVDFPETFININDIDGNDDLFERVKIPTPVSYTVENPTNLAITSEANQLVINSNNVNFTGTSNDVTEINMSTRYLNLSSFDIKLGVFANNTLTNVDRNHSLEFDCVTNFIDPQTTDPDTDNDGIPDYLDTDSDDDGCPDALEGDGGFTASDLDVDDSLGDNVDDQGVPIVNGNTGAQNDVSSTDATVNNCVAPGMEVVKIADIIDNGDEIIGVDDIINYTITLQNTGNVTLINVGIVDTFTDIDGNALNLISGPTFDNADQGSIEGILLAGETATYLATYVITQDDVDAGGVSNSVLATGENPDGETISDTSDDDDDTDGNTEDDPTETLTDSDFELSVTKELDIAEPIIGDEVTFTITIANDGFVTATGVVVEEVIPSGYTFVSVITTQGTYSDSDGEWIVGQLNPGQAEVLQITVEVLGFGDYLNTATIIDYEGGDDQNEDNNTDTAGVDPICLTIYNEFSPNGDGVNDFFNIDCIETFPNNTLEIYNRWGNIVYEAKGYRNDFEGTSNGRAVLSEGEKLPVGTYYYVIDLGNGSEPRVGWLYINR</sequence>
<feature type="compositionally biased region" description="Acidic residues" evidence="1">
    <location>
        <begin position="1428"/>
        <end position="1459"/>
    </location>
</feature>
<dbReference type="InterPro" id="IPR026341">
    <property type="entry name" value="T9SS_type_B"/>
</dbReference>
<dbReference type="InterPro" id="IPR013783">
    <property type="entry name" value="Ig-like_fold"/>
</dbReference>
<evidence type="ECO:0000259" key="4">
    <source>
        <dbReference type="Pfam" id="PF24346"/>
    </source>
</evidence>
<feature type="domain" description="DUF7507" evidence="4">
    <location>
        <begin position="2247"/>
        <end position="2365"/>
    </location>
</feature>
<feature type="compositionally biased region" description="Acidic residues" evidence="1">
    <location>
        <begin position="1285"/>
        <end position="1311"/>
    </location>
</feature>
<feature type="compositionally biased region" description="Acidic residues" evidence="1">
    <location>
        <begin position="1140"/>
        <end position="1163"/>
    </location>
</feature>
<feature type="compositionally biased region" description="Polar residues" evidence="1">
    <location>
        <begin position="373"/>
        <end position="403"/>
    </location>
</feature>
<feature type="region of interest" description="Disordered" evidence="1">
    <location>
        <begin position="1714"/>
        <end position="1756"/>
    </location>
</feature>
<dbReference type="Gene3D" id="2.60.40.10">
    <property type="entry name" value="Immunoglobulins"/>
    <property type="match status" value="1"/>
</dbReference>
<keyword evidence="2" id="KW-0732">Signal</keyword>
<feature type="compositionally biased region" description="Polar residues" evidence="1">
    <location>
        <begin position="1949"/>
        <end position="1960"/>
    </location>
</feature>
<feature type="compositionally biased region" description="Acidic residues" evidence="1">
    <location>
        <begin position="692"/>
        <end position="719"/>
    </location>
</feature>
<evidence type="ECO:0000259" key="3">
    <source>
        <dbReference type="Pfam" id="PF01345"/>
    </source>
</evidence>
<dbReference type="Pfam" id="PF24346">
    <property type="entry name" value="DUF7507"/>
    <property type="match status" value="7"/>
</dbReference>
<feature type="region of interest" description="Disordered" evidence="1">
    <location>
        <begin position="1276"/>
        <end position="1318"/>
    </location>
</feature>
<feature type="compositionally biased region" description="Acidic residues" evidence="1">
    <location>
        <begin position="1923"/>
        <end position="1948"/>
    </location>
</feature>
<evidence type="ECO:0000256" key="2">
    <source>
        <dbReference type="SAM" id="SignalP"/>
    </source>
</evidence>
<feature type="domain" description="DUF7507" evidence="4">
    <location>
        <begin position="1472"/>
        <end position="1583"/>
    </location>
</feature>
<proteinExistence type="predicted"/>
<dbReference type="PANTHER" id="PTHR34819:SF3">
    <property type="entry name" value="CELL SURFACE PROTEIN"/>
    <property type="match status" value="1"/>
</dbReference>
<feature type="compositionally biased region" description="Polar residues" evidence="1">
    <location>
        <begin position="656"/>
        <end position="667"/>
    </location>
</feature>
<feature type="compositionally biased region" description="Acidic residues" evidence="1">
    <location>
        <begin position="1871"/>
        <end position="1902"/>
    </location>
</feature>
<dbReference type="InterPro" id="IPR001434">
    <property type="entry name" value="OmcB-like_DUF11"/>
</dbReference>
<dbReference type="InterPro" id="IPR028974">
    <property type="entry name" value="TSP_type-3_rpt"/>
</dbReference>
<dbReference type="Proteomes" id="UP001597548">
    <property type="component" value="Unassembled WGS sequence"/>
</dbReference>
<dbReference type="SUPFAM" id="SSF103647">
    <property type="entry name" value="TSP type-3 repeat"/>
    <property type="match status" value="1"/>
</dbReference>
<feature type="domain" description="DUF7507" evidence="4">
    <location>
        <begin position="1171"/>
        <end position="1288"/>
    </location>
</feature>
<feature type="region of interest" description="Disordered" evidence="1">
    <location>
        <begin position="1566"/>
        <end position="1610"/>
    </location>
</feature>
<keyword evidence="6" id="KW-1185">Reference proteome</keyword>
<feature type="chain" id="PRO_5046291157" evidence="2">
    <location>
        <begin position="31"/>
        <end position="2603"/>
    </location>
</feature>
<dbReference type="Pfam" id="PF13585">
    <property type="entry name" value="CHU_C"/>
    <property type="match status" value="1"/>
</dbReference>
<dbReference type="InterPro" id="IPR055354">
    <property type="entry name" value="DUF7507"/>
</dbReference>
<feature type="domain" description="DUF7507" evidence="4">
    <location>
        <begin position="1022"/>
        <end position="1140"/>
    </location>
</feature>
<reference evidence="6" key="1">
    <citation type="journal article" date="2019" name="Int. J. Syst. Evol. Microbiol.">
        <title>The Global Catalogue of Microorganisms (GCM) 10K type strain sequencing project: providing services to taxonomists for standard genome sequencing and annotation.</title>
        <authorList>
            <consortium name="The Broad Institute Genomics Platform"/>
            <consortium name="The Broad Institute Genome Sequencing Center for Infectious Disease"/>
            <person name="Wu L."/>
            <person name="Ma J."/>
        </authorList>
    </citation>
    <scope>NUCLEOTIDE SEQUENCE [LARGE SCALE GENOMIC DNA]</scope>
    <source>
        <strain evidence="6">KCTC 32514</strain>
    </source>
</reference>
<feature type="compositionally biased region" description="Polar residues" evidence="1">
    <location>
        <begin position="308"/>
        <end position="322"/>
    </location>
</feature>
<dbReference type="NCBIfam" id="TIGR01451">
    <property type="entry name" value="B_ant_repeat"/>
    <property type="match status" value="7"/>
</dbReference>
<dbReference type="RefSeq" id="WP_194509859.1">
    <property type="nucleotide sequence ID" value="NZ_JADILU010000011.1"/>
</dbReference>
<feature type="compositionally biased region" description="Acidic residues" evidence="1">
    <location>
        <begin position="1723"/>
        <end position="1754"/>
    </location>
</feature>
<feature type="region of interest" description="Disordered" evidence="1">
    <location>
        <begin position="1422"/>
        <end position="1462"/>
    </location>
</feature>
<feature type="compositionally biased region" description="Acidic residues" evidence="1">
    <location>
        <begin position="345"/>
        <end position="372"/>
    </location>
</feature>
<feature type="compositionally biased region" description="Acidic residues" evidence="1">
    <location>
        <begin position="2366"/>
        <end position="2385"/>
    </location>
</feature>